<evidence type="ECO:0000313" key="2">
    <source>
        <dbReference type="Proteomes" id="UP000464378"/>
    </source>
</evidence>
<name>A0A6C2YM37_9BACT</name>
<protein>
    <submittedName>
        <fullName evidence="1">Uncharacterized protein</fullName>
    </submittedName>
</protein>
<proteinExistence type="predicted"/>
<dbReference type="EMBL" id="LR586016">
    <property type="protein sequence ID" value="VIP02289.1"/>
    <property type="molecule type" value="Genomic_DNA"/>
</dbReference>
<dbReference type="Proteomes" id="UP000464378">
    <property type="component" value="Chromosome"/>
</dbReference>
<gene>
    <name evidence="1" type="ORF">GMBLW1_16710</name>
</gene>
<dbReference type="RefSeq" id="WP_162657479.1">
    <property type="nucleotide sequence ID" value="NZ_LR593887.1"/>
</dbReference>
<evidence type="ECO:0000313" key="1">
    <source>
        <dbReference type="EMBL" id="VIP02289.1"/>
    </source>
</evidence>
<dbReference type="EMBL" id="LR593887">
    <property type="protein sequence ID" value="VTS00953.1"/>
    <property type="molecule type" value="Genomic_DNA"/>
</dbReference>
<dbReference type="KEGG" id="tim:GMBLW1_16710"/>
<reference evidence="1" key="1">
    <citation type="submission" date="2019-04" db="EMBL/GenBank/DDBJ databases">
        <authorList>
            <consortium name="Science for Life Laboratories"/>
        </authorList>
    </citation>
    <scope>NUCLEOTIDE SEQUENCE</scope>
    <source>
        <strain evidence="1">MBLW1</strain>
    </source>
</reference>
<keyword evidence="2" id="KW-1185">Reference proteome</keyword>
<dbReference type="AlphaFoldDB" id="A0A6C2YM37"/>
<organism evidence="1">
    <name type="scientific">Tuwongella immobilis</name>
    <dbReference type="NCBI Taxonomy" id="692036"/>
    <lineage>
        <taxon>Bacteria</taxon>
        <taxon>Pseudomonadati</taxon>
        <taxon>Planctomycetota</taxon>
        <taxon>Planctomycetia</taxon>
        <taxon>Gemmatales</taxon>
        <taxon>Gemmataceae</taxon>
        <taxon>Tuwongella</taxon>
    </lineage>
</organism>
<accession>A0A6C2YM37</accession>
<dbReference type="InParanoid" id="A0A6C2YM37"/>
<sequence>MLTHRFREHLHVLPGNISVGMSMPAFVPCPMFAMFSAGQQSTIQAIYQMAAEQTRQQLQPRRIRRAEFSRN</sequence>